<comment type="caution">
    <text evidence="2">The sequence shown here is derived from an EMBL/GenBank/DDBJ whole genome shotgun (WGS) entry which is preliminary data.</text>
</comment>
<dbReference type="RefSeq" id="WP_189608645.1">
    <property type="nucleotide sequence ID" value="NZ_BMXR01000005.1"/>
</dbReference>
<protein>
    <submittedName>
        <fullName evidence="2">Uncharacterized protein</fullName>
    </submittedName>
</protein>
<dbReference type="Proteomes" id="UP000626148">
    <property type="component" value="Unassembled WGS sequence"/>
</dbReference>
<dbReference type="AlphaFoldDB" id="A0A918K9C2"/>
<evidence type="ECO:0000313" key="3">
    <source>
        <dbReference type="Proteomes" id="UP000626148"/>
    </source>
</evidence>
<name>A0A918K9C2_9GAMM</name>
<organism evidence="2 3">
    <name type="scientific">Saccharospirillum salsuginis</name>
    <dbReference type="NCBI Taxonomy" id="418750"/>
    <lineage>
        <taxon>Bacteria</taxon>
        <taxon>Pseudomonadati</taxon>
        <taxon>Pseudomonadota</taxon>
        <taxon>Gammaproteobacteria</taxon>
        <taxon>Oceanospirillales</taxon>
        <taxon>Saccharospirillaceae</taxon>
        <taxon>Saccharospirillum</taxon>
    </lineage>
</organism>
<keyword evidence="3" id="KW-1185">Reference proteome</keyword>
<reference evidence="2" key="1">
    <citation type="journal article" date="2014" name="Int. J. Syst. Evol. Microbiol.">
        <title>Complete genome sequence of Corynebacterium casei LMG S-19264T (=DSM 44701T), isolated from a smear-ripened cheese.</title>
        <authorList>
            <consortium name="US DOE Joint Genome Institute (JGI-PGF)"/>
            <person name="Walter F."/>
            <person name="Albersmeier A."/>
            <person name="Kalinowski J."/>
            <person name="Ruckert C."/>
        </authorList>
    </citation>
    <scope>NUCLEOTIDE SEQUENCE</scope>
    <source>
        <strain evidence="2">KCTC 22169</strain>
    </source>
</reference>
<proteinExistence type="predicted"/>
<dbReference type="EMBL" id="BMXR01000005">
    <property type="protein sequence ID" value="GGX54609.1"/>
    <property type="molecule type" value="Genomic_DNA"/>
</dbReference>
<evidence type="ECO:0000256" key="1">
    <source>
        <dbReference type="SAM" id="MobiDB-lite"/>
    </source>
</evidence>
<reference evidence="2" key="2">
    <citation type="submission" date="2020-09" db="EMBL/GenBank/DDBJ databases">
        <authorList>
            <person name="Sun Q."/>
            <person name="Kim S."/>
        </authorList>
    </citation>
    <scope>NUCLEOTIDE SEQUENCE</scope>
    <source>
        <strain evidence="2">KCTC 22169</strain>
    </source>
</reference>
<accession>A0A918K9C2</accession>
<sequence>MPDSTNKPDGCCGHGGARPGCGRKPGIKTRPVRLPVWLLDALEDQCDVRHAIIRACQNEYGIEPPAHCSETATRCDPEKADD</sequence>
<evidence type="ECO:0000313" key="2">
    <source>
        <dbReference type="EMBL" id="GGX54609.1"/>
    </source>
</evidence>
<gene>
    <name evidence="2" type="ORF">GCM10007392_22530</name>
</gene>
<feature type="region of interest" description="Disordered" evidence="1">
    <location>
        <begin position="1"/>
        <end position="28"/>
    </location>
</feature>